<dbReference type="Proteomes" id="UP000789920">
    <property type="component" value="Unassembled WGS sequence"/>
</dbReference>
<sequence>MIGNESSSTNNNEWSEYFKILNNYIEESKKELDWIEIEAYINYAAINKIYR</sequence>
<name>A0ACA9S4A1_9GLOM</name>
<accession>A0ACA9S4A1</accession>
<evidence type="ECO:0000313" key="1">
    <source>
        <dbReference type="EMBL" id="CAG8821331.1"/>
    </source>
</evidence>
<proteinExistence type="predicted"/>
<dbReference type="EMBL" id="CAJVQC010084743">
    <property type="protein sequence ID" value="CAG8821331.1"/>
    <property type="molecule type" value="Genomic_DNA"/>
</dbReference>
<comment type="caution">
    <text evidence="1">The sequence shown here is derived from an EMBL/GenBank/DDBJ whole genome shotgun (WGS) entry which is preliminary data.</text>
</comment>
<organism evidence="1 2">
    <name type="scientific">Racocetra persica</name>
    <dbReference type="NCBI Taxonomy" id="160502"/>
    <lineage>
        <taxon>Eukaryota</taxon>
        <taxon>Fungi</taxon>
        <taxon>Fungi incertae sedis</taxon>
        <taxon>Mucoromycota</taxon>
        <taxon>Glomeromycotina</taxon>
        <taxon>Glomeromycetes</taxon>
        <taxon>Diversisporales</taxon>
        <taxon>Gigasporaceae</taxon>
        <taxon>Racocetra</taxon>
    </lineage>
</organism>
<evidence type="ECO:0000313" key="2">
    <source>
        <dbReference type="Proteomes" id="UP000789920"/>
    </source>
</evidence>
<gene>
    <name evidence="1" type="ORF">RPERSI_LOCUS25563</name>
</gene>
<reference evidence="1" key="1">
    <citation type="submission" date="2021-06" db="EMBL/GenBank/DDBJ databases">
        <authorList>
            <person name="Kallberg Y."/>
            <person name="Tangrot J."/>
            <person name="Rosling A."/>
        </authorList>
    </citation>
    <scope>NUCLEOTIDE SEQUENCE</scope>
    <source>
        <strain evidence="1">MA461A</strain>
    </source>
</reference>
<protein>
    <submittedName>
        <fullName evidence="1">24550_t:CDS:1</fullName>
    </submittedName>
</protein>
<feature type="non-terminal residue" evidence="1">
    <location>
        <position position="51"/>
    </location>
</feature>
<keyword evidence="2" id="KW-1185">Reference proteome</keyword>